<dbReference type="SMR" id="A0A059XXN6"/>
<dbReference type="OrthoDB" id="9789697at2"/>
<reference evidence="4" key="1">
    <citation type="submission" date="2014-02" db="EMBL/GenBank/DDBJ databases">
        <title>Complete genome sequence and comparative genomic analysis of the nitrogen-fixing bacterium Leptospirillum ferriphilum YSK.</title>
        <authorList>
            <person name="Guo X."/>
            <person name="Yin H."/>
            <person name="Liang Y."/>
            <person name="Hu Q."/>
            <person name="Ma L."/>
            <person name="Xiao Y."/>
            <person name="Zhang X."/>
            <person name="Qiu G."/>
            <person name="Liu X."/>
        </authorList>
    </citation>
    <scope>NUCLEOTIDE SEQUENCE [LARGE SCALE GENOMIC DNA]</scope>
    <source>
        <strain evidence="4">YSK</strain>
    </source>
</reference>
<dbReference type="HOGENOM" id="CLU_144147_0_0_0"/>
<sequence>MDLTKQFPRSPVDRLGGMDHLKRVIDKARAHVAGTLGEYTYNCPLDQAFFSFFGLDHEKFAEAVKSRPQDQDMLAWVHSQSPRSKNPKEVESFNREYESRSPDSPEKWDYFRSVRDSLAPGRTDITTWVKLLDLEEKRPV</sequence>
<organism evidence="3 4">
    <name type="scientific">Leptospirillum ferriphilum YSK</name>
    <dbReference type="NCBI Taxonomy" id="1441628"/>
    <lineage>
        <taxon>Bacteria</taxon>
        <taxon>Pseudomonadati</taxon>
        <taxon>Nitrospirota</taxon>
        <taxon>Nitrospiria</taxon>
        <taxon>Nitrospirales</taxon>
        <taxon>Nitrospiraceae</taxon>
        <taxon>Leptospirillum</taxon>
    </lineage>
</organism>
<dbReference type="EMBL" id="CP007243">
    <property type="protein sequence ID" value="AIA30066.1"/>
    <property type="molecule type" value="Genomic_DNA"/>
</dbReference>
<accession>A0A059XXN6</accession>
<evidence type="ECO:0000256" key="1">
    <source>
        <dbReference type="SAM" id="MobiDB-lite"/>
    </source>
</evidence>
<dbReference type="Pfam" id="PF16798">
    <property type="entry name" value="DUF5069"/>
    <property type="match status" value="1"/>
</dbReference>
<evidence type="ECO:0000313" key="4">
    <source>
        <dbReference type="Proteomes" id="UP000027059"/>
    </source>
</evidence>
<name>A0A059XXN6_9BACT</name>
<evidence type="ECO:0000313" key="3">
    <source>
        <dbReference type="EMBL" id="AIA30066.1"/>
    </source>
</evidence>
<dbReference type="InterPro" id="IPR031849">
    <property type="entry name" value="DUF5069"/>
</dbReference>
<keyword evidence="4" id="KW-1185">Reference proteome</keyword>
<evidence type="ECO:0000259" key="2">
    <source>
        <dbReference type="Pfam" id="PF16798"/>
    </source>
</evidence>
<dbReference type="RefSeq" id="WP_014960216.1">
    <property type="nucleotide sequence ID" value="NZ_CP007243.1"/>
</dbReference>
<protein>
    <recommendedName>
        <fullName evidence="2">DUF5069 domain-containing protein</fullName>
    </recommendedName>
</protein>
<feature type="compositionally biased region" description="Basic and acidic residues" evidence="1">
    <location>
        <begin position="86"/>
        <end position="106"/>
    </location>
</feature>
<dbReference type="Proteomes" id="UP000027059">
    <property type="component" value="Chromosome"/>
</dbReference>
<proteinExistence type="predicted"/>
<dbReference type="AlphaFoldDB" id="A0A059XXN6"/>
<feature type="domain" description="DUF5069" evidence="2">
    <location>
        <begin position="5"/>
        <end position="138"/>
    </location>
</feature>
<reference evidence="3 4" key="2">
    <citation type="journal article" date="2015" name="Biomed. Res. Int.">
        <title>Effects of Arsenite Resistance on the Growth and Functional Gene Expression of Leptospirillum ferriphilum and Acidithiobacillus thiooxidans in Pure Culture and Coculture.</title>
        <authorList>
            <person name="Jiang H."/>
            <person name="Liang Y."/>
            <person name="Yin H."/>
            <person name="Xiao Y."/>
            <person name="Guo X."/>
            <person name="Xu Y."/>
            <person name="Hu Q."/>
            <person name="Liu H."/>
            <person name="Liu X."/>
        </authorList>
    </citation>
    <scope>NUCLEOTIDE SEQUENCE [LARGE SCALE GENOMIC DNA]</scope>
    <source>
        <strain evidence="3 4">YSK</strain>
    </source>
</reference>
<dbReference type="KEGG" id="lfp:Y981_02350"/>
<feature type="region of interest" description="Disordered" evidence="1">
    <location>
        <begin position="77"/>
        <end position="106"/>
    </location>
</feature>
<gene>
    <name evidence="3" type="ORF">Y981_02350</name>
</gene>